<sequence length="119" mass="13153">MPKYTLDDLDDLEEAAAHAKPVEQSRALREVTKVLEQEFISYAVIGGMDFYLRGSGRTTSDVHIAVNDSPRMDALLGLFDPDPNIFLPATKMQWLAGVARIFVKVDGRTVQIDLLTTGS</sequence>
<keyword evidence="2" id="KW-1185">Reference proteome</keyword>
<protein>
    <submittedName>
        <fullName evidence="1">Uncharacterized protein</fullName>
    </submittedName>
</protein>
<accession>A0ACC0VAU9</accession>
<name>A0ACC0VAU9_9HYPO</name>
<comment type="caution">
    <text evidence="1">The sequence shown here is derived from an EMBL/GenBank/DDBJ whole genome shotgun (WGS) entry which is preliminary data.</text>
</comment>
<dbReference type="EMBL" id="CM047940">
    <property type="protein sequence ID" value="KAI9903519.1"/>
    <property type="molecule type" value="Genomic_DNA"/>
</dbReference>
<gene>
    <name evidence="1" type="ORF">N3K66_000048</name>
</gene>
<organism evidence="1 2">
    <name type="scientific">Trichothecium roseum</name>
    <dbReference type="NCBI Taxonomy" id="47278"/>
    <lineage>
        <taxon>Eukaryota</taxon>
        <taxon>Fungi</taxon>
        <taxon>Dikarya</taxon>
        <taxon>Ascomycota</taxon>
        <taxon>Pezizomycotina</taxon>
        <taxon>Sordariomycetes</taxon>
        <taxon>Hypocreomycetidae</taxon>
        <taxon>Hypocreales</taxon>
        <taxon>Hypocreales incertae sedis</taxon>
        <taxon>Trichothecium</taxon>
    </lineage>
</organism>
<evidence type="ECO:0000313" key="1">
    <source>
        <dbReference type="EMBL" id="KAI9903519.1"/>
    </source>
</evidence>
<proteinExistence type="predicted"/>
<reference evidence="1" key="1">
    <citation type="submission" date="2022-10" db="EMBL/GenBank/DDBJ databases">
        <title>Complete Genome of Trichothecium roseum strain YXFP-22015, a Plant Pathogen Isolated from Citrus.</title>
        <authorList>
            <person name="Wang Y."/>
            <person name="Zhu L."/>
        </authorList>
    </citation>
    <scope>NUCLEOTIDE SEQUENCE</scope>
    <source>
        <strain evidence="1">YXFP-22015</strain>
    </source>
</reference>
<evidence type="ECO:0000313" key="2">
    <source>
        <dbReference type="Proteomes" id="UP001163324"/>
    </source>
</evidence>
<dbReference type="Proteomes" id="UP001163324">
    <property type="component" value="Chromosome 1"/>
</dbReference>